<keyword evidence="4 10" id="KW-0378">Hydrolase</keyword>
<dbReference type="SMART" id="SM00490">
    <property type="entry name" value="HELICc"/>
    <property type="match status" value="1"/>
</dbReference>
<keyword evidence="15" id="KW-1185">Reference proteome</keyword>
<dbReference type="OrthoDB" id="1735at2759"/>
<evidence type="ECO:0000256" key="8">
    <source>
        <dbReference type="ARBA" id="ARBA00022884"/>
    </source>
</evidence>
<comment type="domain">
    <text evidence="10">The helicase domain is involved in the stimulation of RELA transcriptional activity.</text>
</comment>
<dbReference type="PROSITE" id="PS51194">
    <property type="entry name" value="HELICASE_CTER"/>
    <property type="match status" value="1"/>
</dbReference>
<evidence type="ECO:0000259" key="11">
    <source>
        <dbReference type="PROSITE" id="PS50188"/>
    </source>
</evidence>
<dbReference type="GO" id="GO:0003724">
    <property type="term" value="F:RNA helicase activity"/>
    <property type="evidence" value="ECO:0007669"/>
    <property type="project" value="UniProtKB-EC"/>
</dbReference>
<keyword evidence="5 10" id="KW-0347">Helicase</keyword>
<sequence length="790" mass="87156">MGTAFETEMGVMPELSKAVQEMDWILPTDIQGEAVPLILGGGDVLMAAETGSGKTGAFCLPVLQIVYETLKDLQTNKHASLPLKAIILITDILKLNAYDRTEAMAIDANGLLCQSRDPGGWHGARATLGVKNAGRYYYEAAITDEGLCRVGWSTLRAAHDVGTDAESFGFGGTGKMSHRRQFDSYGESFGIGDVIGCFLDLDNMSIYWSKNGLFTILHYFRLIKPMRHQHCCNYEIRDIFNPNIVAVAIMITHLFVTGKVFPKAYDVPGAMRSTGLFPSVCLKNAEIKFNFGDTAFSHPPPKGWLAVNAAEAGNVALSTFTSSSSVSQFVPKPNAPLALIMEPSRELAEQTCDQIKKFKRYLKDPCPRELLIIGGGNSKQQLDALHSGVDIVVATPGRLDDLISTGTLSLNNCRFFILDECDGLLSAGYGDMITRLHGQIPKVTPDGGRLQMVVCSATLHSFEVKKLANKLMHFPVWIDLKGQDSVPETVHHVICSVDPHADQSWKQLMQQPHGHIHTDGVHMKDNCHVNNPSSETLSEAVKLLKGEYVIRAIQQQQMDRALIFCRTKLDCDNLEQYFVSKGGGPGRRDSQFSCVCLHSDRNPAERKANLQKFKNGDVRFLICTDVAARGIDIAGLPYVINVTLPDEKQNYVHRIGRVGRAERMGLAISLVATVKEKVWYHSNCPNRGRGCYNTRLLEQGGCCIWYNEVGLLGEIEEHLGVTIDTVDSNLVVPTDAFNGKVVYGQRLKQLAPKYQSHVAVLASAVKELHQLERKSQQSYLRLKYGGEITA</sequence>
<reference evidence="14" key="1">
    <citation type="submission" date="2019-07" db="EMBL/GenBank/DDBJ databases">
        <title>Annotation for the trematode Paragonimus miyazaki's.</title>
        <authorList>
            <person name="Choi Y.-J."/>
        </authorList>
    </citation>
    <scope>NUCLEOTIDE SEQUENCE</scope>
    <source>
        <strain evidence="14">Japan</strain>
    </source>
</reference>
<dbReference type="PROSITE" id="PS50188">
    <property type="entry name" value="B302_SPRY"/>
    <property type="match status" value="1"/>
</dbReference>
<dbReference type="Gene3D" id="3.40.50.300">
    <property type="entry name" value="P-loop containing nucleotide triphosphate hydrolases"/>
    <property type="match status" value="3"/>
</dbReference>
<dbReference type="Pfam" id="PF00271">
    <property type="entry name" value="Helicase_C"/>
    <property type="match status" value="1"/>
</dbReference>
<dbReference type="GO" id="GO:0004527">
    <property type="term" value="F:exonuclease activity"/>
    <property type="evidence" value="ECO:0007669"/>
    <property type="project" value="UniProtKB-KW"/>
</dbReference>
<dbReference type="FunFam" id="3.40.50.300:FF:000708">
    <property type="entry name" value="ATP-dependent RNA helicase DDX1"/>
    <property type="match status" value="1"/>
</dbReference>
<evidence type="ECO:0000256" key="4">
    <source>
        <dbReference type="ARBA" id="ARBA00022801"/>
    </source>
</evidence>
<evidence type="ECO:0000259" key="12">
    <source>
        <dbReference type="PROSITE" id="PS51192"/>
    </source>
</evidence>
<feature type="domain" description="Helicase C-terminal" evidence="13">
    <location>
        <begin position="536"/>
        <end position="734"/>
    </location>
</feature>
<evidence type="ECO:0000256" key="3">
    <source>
        <dbReference type="ARBA" id="ARBA00022741"/>
    </source>
</evidence>
<feature type="domain" description="Helicase ATP-binding" evidence="12">
    <location>
        <begin position="306"/>
        <end position="477"/>
    </location>
</feature>
<keyword evidence="3 10" id="KW-0547">Nucleotide-binding</keyword>
<dbReference type="Proteomes" id="UP000822476">
    <property type="component" value="Unassembled WGS sequence"/>
</dbReference>
<evidence type="ECO:0000256" key="10">
    <source>
        <dbReference type="RuleBase" id="RU365068"/>
    </source>
</evidence>
<organism evidence="14 15">
    <name type="scientific">Paragonimus skrjabini miyazakii</name>
    <dbReference type="NCBI Taxonomy" id="59628"/>
    <lineage>
        <taxon>Eukaryota</taxon>
        <taxon>Metazoa</taxon>
        <taxon>Spiralia</taxon>
        <taxon>Lophotrochozoa</taxon>
        <taxon>Platyhelminthes</taxon>
        <taxon>Trematoda</taxon>
        <taxon>Digenea</taxon>
        <taxon>Plagiorchiida</taxon>
        <taxon>Troglotremata</taxon>
        <taxon>Troglotrematidae</taxon>
        <taxon>Paragonimus</taxon>
    </lineage>
</organism>
<dbReference type="SMART" id="SM00487">
    <property type="entry name" value="DEXDc"/>
    <property type="match status" value="1"/>
</dbReference>
<keyword evidence="6" id="KW-0269">Exonuclease</keyword>
<keyword evidence="7 10" id="KW-0067">ATP-binding</keyword>
<proteinExistence type="inferred from homology"/>
<dbReference type="InterPro" id="IPR003877">
    <property type="entry name" value="SPRY_dom"/>
</dbReference>
<evidence type="ECO:0000256" key="5">
    <source>
        <dbReference type="ARBA" id="ARBA00022806"/>
    </source>
</evidence>
<name>A0A8S9Z3F4_9TREM</name>
<dbReference type="Gene3D" id="2.60.120.920">
    <property type="match status" value="1"/>
</dbReference>
<dbReference type="PROSITE" id="PS51192">
    <property type="entry name" value="HELICASE_ATP_BIND_1"/>
    <property type="match status" value="1"/>
</dbReference>
<dbReference type="SUPFAM" id="SSF49899">
    <property type="entry name" value="Concanavalin A-like lectins/glucanases"/>
    <property type="match status" value="1"/>
</dbReference>
<comment type="function">
    <text evidence="10">RNA helicase.</text>
</comment>
<keyword evidence="8 10" id="KW-0694">RNA-binding</keyword>
<dbReference type="GO" id="GO:0003723">
    <property type="term" value="F:RNA binding"/>
    <property type="evidence" value="ECO:0007669"/>
    <property type="project" value="UniProtKB-UniRule"/>
</dbReference>
<dbReference type="InterPro" id="IPR043136">
    <property type="entry name" value="B30.2/SPRY_sf"/>
</dbReference>
<protein>
    <recommendedName>
        <fullName evidence="10">ATP-dependent RNA helicase</fullName>
        <ecNumber evidence="10">3.6.4.13</ecNumber>
    </recommendedName>
</protein>
<dbReference type="Pfam" id="PF00622">
    <property type="entry name" value="SPRY"/>
    <property type="match status" value="1"/>
</dbReference>
<dbReference type="InterPro" id="IPR014001">
    <property type="entry name" value="Helicase_ATP-bd"/>
</dbReference>
<comment type="catalytic activity">
    <reaction evidence="9 10">
        <text>ATP + H2O = ADP + phosphate + H(+)</text>
        <dbReference type="Rhea" id="RHEA:13065"/>
        <dbReference type="ChEBI" id="CHEBI:15377"/>
        <dbReference type="ChEBI" id="CHEBI:15378"/>
        <dbReference type="ChEBI" id="CHEBI:30616"/>
        <dbReference type="ChEBI" id="CHEBI:43474"/>
        <dbReference type="ChEBI" id="CHEBI:456216"/>
        <dbReference type="EC" id="3.6.4.13"/>
    </reaction>
</comment>
<dbReference type="InterPro" id="IPR027417">
    <property type="entry name" value="P-loop_NTPase"/>
</dbReference>
<evidence type="ECO:0000259" key="13">
    <source>
        <dbReference type="PROSITE" id="PS51194"/>
    </source>
</evidence>
<evidence type="ECO:0000256" key="7">
    <source>
        <dbReference type="ARBA" id="ARBA00022840"/>
    </source>
</evidence>
<dbReference type="AlphaFoldDB" id="A0A8S9Z3F4"/>
<evidence type="ECO:0000256" key="2">
    <source>
        <dbReference type="ARBA" id="ARBA00022722"/>
    </source>
</evidence>
<dbReference type="EC" id="3.6.4.13" evidence="10"/>
<dbReference type="SMART" id="SM00449">
    <property type="entry name" value="SPRY"/>
    <property type="match status" value="1"/>
</dbReference>
<keyword evidence="2" id="KW-0540">Nuclease</keyword>
<gene>
    <name evidence="14" type="ORF">EG68_00548</name>
</gene>
<evidence type="ECO:0000313" key="14">
    <source>
        <dbReference type="EMBL" id="KAF7261985.1"/>
    </source>
</evidence>
<dbReference type="CDD" id="cd12873">
    <property type="entry name" value="SPRY_DDX1"/>
    <property type="match status" value="1"/>
</dbReference>
<evidence type="ECO:0000313" key="15">
    <source>
        <dbReference type="Proteomes" id="UP000822476"/>
    </source>
</evidence>
<evidence type="ECO:0000256" key="6">
    <source>
        <dbReference type="ARBA" id="ARBA00022839"/>
    </source>
</evidence>
<dbReference type="EMBL" id="JTDE01000202">
    <property type="protein sequence ID" value="KAF7261985.1"/>
    <property type="molecule type" value="Genomic_DNA"/>
</dbReference>
<dbReference type="CDD" id="cd18787">
    <property type="entry name" value="SF2_C_DEAD"/>
    <property type="match status" value="1"/>
</dbReference>
<comment type="similarity">
    <text evidence="1">Belongs to the DEAD box helicase family. DDX1 subfamily.</text>
</comment>
<evidence type="ECO:0000256" key="1">
    <source>
        <dbReference type="ARBA" id="ARBA00008765"/>
    </source>
</evidence>
<feature type="domain" description="B30.2/SPRY" evidence="11">
    <location>
        <begin position="72"/>
        <end position="296"/>
    </location>
</feature>
<dbReference type="InterPro" id="IPR013320">
    <property type="entry name" value="ConA-like_dom_sf"/>
</dbReference>
<dbReference type="GO" id="GO:0005524">
    <property type="term" value="F:ATP binding"/>
    <property type="evidence" value="ECO:0007669"/>
    <property type="project" value="UniProtKB-UniRule"/>
</dbReference>
<dbReference type="InterPro" id="IPR001870">
    <property type="entry name" value="B30.2/SPRY"/>
</dbReference>
<accession>A0A8S9Z3F4</accession>
<dbReference type="FunFam" id="3.40.50.300:FF:000652">
    <property type="entry name" value="ATP-dependent RNA helicase DDX1"/>
    <property type="match status" value="1"/>
</dbReference>
<evidence type="ECO:0000256" key="9">
    <source>
        <dbReference type="ARBA" id="ARBA00047984"/>
    </source>
</evidence>
<comment type="caution">
    <text evidence="14">The sequence shown here is derived from an EMBL/GenBank/DDBJ whole genome shotgun (WGS) entry which is preliminary data.</text>
</comment>
<dbReference type="InterPro" id="IPR011545">
    <property type="entry name" value="DEAD/DEAH_box_helicase_dom"/>
</dbReference>
<dbReference type="Pfam" id="PF00270">
    <property type="entry name" value="DEAD"/>
    <property type="match status" value="2"/>
</dbReference>
<dbReference type="SUPFAM" id="SSF52540">
    <property type="entry name" value="P-loop containing nucleoside triphosphate hydrolases"/>
    <property type="match status" value="2"/>
</dbReference>
<dbReference type="PANTHER" id="PTHR24031">
    <property type="entry name" value="RNA HELICASE"/>
    <property type="match status" value="1"/>
</dbReference>
<dbReference type="InterPro" id="IPR001650">
    <property type="entry name" value="Helicase_C-like"/>
</dbReference>